<name>A0A1V2LPJ6_PICKU</name>
<dbReference type="GO" id="GO:0016020">
    <property type="term" value="C:membrane"/>
    <property type="evidence" value="ECO:0007669"/>
    <property type="project" value="TreeGrafter"/>
</dbReference>
<dbReference type="Gene3D" id="3.60.21.70">
    <property type="entry name" value="PhoD-like phosphatase"/>
    <property type="match status" value="1"/>
</dbReference>
<reference evidence="3" key="1">
    <citation type="journal article" date="2017" name="Genome Announc.">
        <title>Genome sequences of Cyberlindnera fabianii 65, Pichia kudriavzevii 129, and Saccharomyces cerevisiae 131 isolated from fermented masau fruits in Zimbabwe.</title>
        <authorList>
            <person name="van Rijswijck I.M.H."/>
            <person name="Derks M.F.L."/>
            <person name="Abee T."/>
            <person name="de Ridder D."/>
            <person name="Smid E.J."/>
        </authorList>
    </citation>
    <scope>NUCLEOTIDE SEQUENCE [LARGE SCALE GENOMIC DNA]</scope>
    <source>
        <strain evidence="3">129</strain>
    </source>
</reference>
<dbReference type="InterPro" id="IPR043904">
    <property type="entry name" value="PhoD_2-like"/>
</dbReference>
<dbReference type="InterPro" id="IPR038607">
    <property type="entry name" value="PhoD-like_sf"/>
</dbReference>
<proteinExistence type="predicted"/>
<dbReference type="VEuPathDB" id="FungiDB:C5L36_0D04440"/>
<protein>
    <recommendedName>
        <fullName evidence="1">PhoD-like phosphatase domain-containing protein</fullName>
    </recommendedName>
</protein>
<dbReference type="Proteomes" id="UP000189274">
    <property type="component" value="Unassembled WGS sequence"/>
</dbReference>
<feature type="domain" description="PhoD-like phosphatase" evidence="1">
    <location>
        <begin position="163"/>
        <end position="434"/>
    </location>
</feature>
<evidence type="ECO:0000313" key="3">
    <source>
        <dbReference type="Proteomes" id="UP000189274"/>
    </source>
</evidence>
<evidence type="ECO:0000313" key="2">
    <source>
        <dbReference type="EMBL" id="ONH75250.1"/>
    </source>
</evidence>
<gene>
    <name evidence="2" type="ORF">BOH78_2036</name>
</gene>
<dbReference type="Pfam" id="PF19050">
    <property type="entry name" value="PhoD_2"/>
    <property type="match status" value="2"/>
</dbReference>
<dbReference type="PANTHER" id="PTHR46689">
    <property type="entry name" value="MEMBRANE PROTEIN, PUTATIVE-RELATED"/>
    <property type="match status" value="1"/>
</dbReference>
<evidence type="ECO:0000259" key="1">
    <source>
        <dbReference type="Pfam" id="PF19050"/>
    </source>
</evidence>
<organism evidence="2 3">
    <name type="scientific">Pichia kudriavzevii</name>
    <name type="common">Yeast</name>
    <name type="synonym">Issatchenkia orientalis</name>
    <dbReference type="NCBI Taxonomy" id="4909"/>
    <lineage>
        <taxon>Eukaryota</taxon>
        <taxon>Fungi</taxon>
        <taxon>Dikarya</taxon>
        <taxon>Ascomycota</taxon>
        <taxon>Saccharomycotina</taxon>
        <taxon>Pichiomycetes</taxon>
        <taxon>Pichiales</taxon>
        <taxon>Pichiaceae</taxon>
        <taxon>Pichia</taxon>
    </lineage>
</organism>
<dbReference type="PANTHER" id="PTHR46689:SF1">
    <property type="entry name" value="PHOD-LIKE PHOSPHATASE DOMAIN-CONTAINING PROTEIN"/>
    <property type="match status" value="1"/>
</dbReference>
<dbReference type="EMBL" id="MQVM01000007">
    <property type="protein sequence ID" value="ONH75250.1"/>
    <property type="molecule type" value="Genomic_DNA"/>
</dbReference>
<feature type="domain" description="PhoD-like phosphatase" evidence="1">
    <location>
        <begin position="446"/>
        <end position="606"/>
    </location>
</feature>
<dbReference type="CDD" id="cd07389">
    <property type="entry name" value="MPP_PhoD"/>
    <property type="match status" value="1"/>
</dbReference>
<comment type="caution">
    <text evidence="2">The sequence shown here is derived from an EMBL/GenBank/DDBJ whole genome shotgun (WGS) entry which is preliminary data.</text>
</comment>
<dbReference type="AlphaFoldDB" id="A0A1V2LPJ6"/>
<dbReference type="InterPro" id="IPR018946">
    <property type="entry name" value="PhoD-like_MPP"/>
</dbReference>
<sequence length="690" mass="79146">MSYSQQKILDAWFKPLPLEEYCDLVKDNIPENIPKTDSCPKDYRLCRLDIACGPLVRFLASHENNSNNYRGSIMIVVRNIDDGIDVPTLQFVIGPSVSDGTKEHSIAEEAPIDSKVIYKEQNFTFIRYSFMFQLKEFEQRVRYSIDGDFKPHFQFFLPSSLKSMNVMSYSCNGFSLAVETESFKSSLWLDVLRKHNQTNFHYHVMVGGGDQIYADSVKNSSTELAKWLKHKHLHAYEKSTPEMVESLNDFYLNHYIKWFGKGYWEGINGKTIQAAYPIALSTIPQINIFDDHDIIDGYGSYKDITMRQDIFKTLGQRAFFYYMLFQHHTHPDEPTEPESSWIIGKKPGPYINQLSRSVFAKLGRNIGFLGMDNRTERTKKQVVMPETYDAIFNRLEDEVSKSESAGKPLKHLYVLLGVPICYPRMVFLERLASSPLARPLKFLARHGVIARELVNEFDGEIELLDDMEDHWCSHHHKKERNALMKRLIAFGHEHSIRITILSGDVHLCCISRFRDDSGRKSYKSPENDPSFIINLISSAIVNVAPPDGMAKFLSYRAKEHIFESFIKEDMVPLFELEPASNKKRATNMFMNKRNYADLVPVENISTEYKSERFGVDTANKYFVPGAVDGPSLSITYDENKHESSKTNGKIGYPFDEDGILATLHVEVDHSDVSSKTGDYDFVVPSLKLSD</sequence>
<accession>A0A1V2LPJ6</accession>